<evidence type="ECO:0000313" key="3">
    <source>
        <dbReference type="EMBL" id="KAH3684719.1"/>
    </source>
</evidence>
<sequence length="183" mass="21124">MNSLFRTSFTRLSSGLTARAMMASKPNTMIIPQQLTRQFSITSRLLTEQQQTQQTPQPQQKILPDLTPLKLEGDLYAVLKIHNNPFLVTKGDKIILPYNLKTAEAGDVLRFTHVSTIGSRNYTYVGENDRVDEELFEIKAVVLEKTKLPMRIREITKRRQRKVRHAISKPHRTILRVTELKLK</sequence>
<dbReference type="OrthoDB" id="5994at2759"/>
<evidence type="ECO:0000256" key="2">
    <source>
        <dbReference type="ARBA" id="ARBA00044129"/>
    </source>
</evidence>
<dbReference type="Pfam" id="PF00829">
    <property type="entry name" value="Ribosomal_L21p"/>
    <property type="match status" value="1"/>
</dbReference>
<evidence type="ECO:0000256" key="1">
    <source>
        <dbReference type="ARBA" id="ARBA00008563"/>
    </source>
</evidence>
<dbReference type="EMBL" id="JAEUBG010002352">
    <property type="protein sequence ID" value="KAH3684719.1"/>
    <property type="molecule type" value="Genomic_DNA"/>
</dbReference>
<dbReference type="SUPFAM" id="SSF141091">
    <property type="entry name" value="L21p-like"/>
    <property type="match status" value="1"/>
</dbReference>
<dbReference type="GO" id="GO:0005762">
    <property type="term" value="C:mitochondrial large ribosomal subunit"/>
    <property type="evidence" value="ECO:0007669"/>
    <property type="project" value="TreeGrafter"/>
</dbReference>
<organism evidence="3 4">
    <name type="scientific">Wickerhamomyces pijperi</name>
    <name type="common">Yeast</name>
    <name type="synonym">Pichia pijperi</name>
    <dbReference type="NCBI Taxonomy" id="599730"/>
    <lineage>
        <taxon>Eukaryota</taxon>
        <taxon>Fungi</taxon>
        <taxon>Dikarya</taxon>
        <taxon>Ascomycota</taxon>
        <taxon>Saccharomycotina</taxon>
        <taxon>Saccharomycetes</taxon>
        <taxon>Phaffomycetales</taxon>
        <taxon>Wickerhamomycetaceae</taxon>
        <taxon>Wickerhamomyces</taxon>
    </lineage>
</organism>
<dbReference type="PANTHER" id="PTHR21349:SF0">
    <property type="entry name" value="LARGE RIBOSOMAL SUBUNIT PROTEIN BL21M"/>
    <property type="match status" value="1"/>
</dbReference>
<dbReference type="GO" id="GO:0003735">
    <property type="term" value="F:structural constituent of ribosome"/>
    <property type="evidence" value="ECO:0007669"/>
    <property type="project" value="TreeGrafter"/>
</dbReference>
<keyword evidence="4" id="KW-1185">Reference proteome</keyword>
<name>A0A9P8Q8C5_WICPI</name>
<gene>
    <name evidence="3" type="ORF">WICPIJ_004305</name>
</gene>
<dbReference type="InterPro" id="IPR036164">
    <property type="entry name" value="bL21-like_sf"/>
</dbReference>
<comment type="caution">
    <text evidence="3">The sequence shown here is derived from an EMBL/GenBank/DDBJ whole genome shotgun (WGS) entry which is preliminary data.</text>
</comment>
<reference evidence="3" key="2">
    <citation type="submission" date="2021-01" db="EMBL/GenBank/DDBJ databases">
        <authorList>
            <person name="Schikora-Tamarit M.A."/>
        </authorList>
    </citation>
    <scope>NUCLEOTIDE SEQUENCE</scope>
    <source>
        <strain evidence="3">CBS2887</strain>
    </source>
</reference>
<protein>
    <recommendedName>
        <fullName evidence="2">Large ribosomal subunit protein bL21m</fullName>
    </recommendedName>
</protein>
<comment type="similarity">
    <text evidence="1">Belongs to the bacterial ribosomal protein bL21 family.</text>
</comment>
<dbReference type="InterPro" id="IPR028909">
    <property type="entry name" value="bL21-like"/>
</dbReference>
<dbReference type="Proteomes" id="UP000774326">
    <property type="component" value="Unassembled WGS sequence"/>
</dbReference>
<evidence type="ECO:0000313" key="4">
    <source>
        <dbReference type="Proteomes" id="UP000774326"/>
    </source>
</evidence>
<reference evidence="3" key="1">
    <citation type="journal article" date="2021" name="Open Biol.">
        <title>Shared evolutionary footprints suggest mitochondrial oxidative damage underlies multiple complex I losses in fungi.</title>
        <authorList>
            <person name="Schikora-Tamarit M.A."/>
            <person name="Marcet-Houben M."/>
            <person name="Nosek J."/>
            <person name="Gabaldon T."/>
        </authorList>
    </citation>
    <scope>NUCLEOTIDE SEQUENCE</scope>
    <source>
        <strain evidence="3">CBS2887</strain>
    </source>
</reference>
<dbReference type="AlphaFoldDB" id="A0A9P8Q8C5"/>
<proteinExistence type="inferred from homology"/>
<dbReference type="PANTHER" id="PTHR21349">
    <property type="entry name" value="50S RIBOSOMAL PROTEIN L21"/>
    <property type="match status" value="1"/>
</dbReference>
<accession>A0A9P8Q8C5</accession>